<proteinExistence type="predicted"/>
<protein>
    <submittedName>
        <fullName evidence="2">Uncharacterized protein</fullName>
    </submittedName>
</protein>
<dbReference type="RefSeq" id="WP_062297149.1">
    <property type="nucleotide sequence ID" value="NZ_CP012036.1"/>
</dbReference>
<gene>
    <name evidence="2" type="ORF">ACX27_27310</name>
</gene>
<reference evidence="3" key="1">
    <citation type="submission" date="2015-07" db="EMBL/GenBank/DDBJ databases">
        <title>Genome Of Nitrogen-Fixing Cyanobacterium Nostoc piscinale CENA21 From Solimoes/Amazon River Floodplain Sediments And Comparative Genomics To Uncover Biosynthetic Natural Products Potential.</title>
        <authorList>
            <person name="Leao T.F."/>
            <person name="Leao P.N."/>
            <person name="Guimaraes P.I."/>
            <person name="de Melo A.G.C."/>
            <person name="Ramos R.T.J."/>
            <person name="Silva A."/>
            <person name="Fiore M.F."/>
            <person name="Schneider M.P.C."/>
        </authorList>
    </citation>
    <scope>NUCLEOTIDE SEQUENCE [LARGE SCALE GENOMIC DNA]</scope>
    <source>
        <strain evidence="3">CENA21</strain>
    </source>
</reference>
<sequence length="129" mass="14522">MHKIEDAVIAELVKAASKIADLAQEPEIEIESIEVRELRQQLSGLSLLGSNPAIEKAKKDIENQIEGLKIQQKTHNSKSEGNRDLLLWAFSDASCWRDTENEQKIVVYKSLVERIVIRDGVVESITLKV</sequence>
<dbReference type="AlphaFoldDB" id="A0A0M4T5V5"/>
<evidence type="ECO:0000313" key="2">
    <source>
        <dbReference type="EMBL" id="ALF55720.1"/>
    </source>
</evidence>
<name>A0A0M4T5V5_9NOSO</name>
<keyword evidence="1" id="KW-0175">Coiled coil</keyword>
<organism evidence="2 3">
    <name type="scientific">Nostoc piscinale CENA21</name>
    <dbReference type="NCBI Taxonomy" id="224013"/>
    <lineage>
        <taxon>Bacteria</taxon>
        <taxon>Bacillati</taxon>
        <taxon>Cyanobacteriota</taxon>
        <taxon>Cyanophyceae</taxon>
        <taxon>Nostocales</taxon>
        <taxon>Nostocaceae</taxon>
        <taxon>Nostoc</taxon>
    </lineage>
</organism>
<evidence type="ECO:0000256" key="1">
    <source>
        <dbReference type="SAM" id="Coils"/>
    </source>
</evidence>
<keyword evidence="3" id="KW-1185">Reference proteome</keyword>
<reference evidence="2 3" key="2">
    <citation type="journal article" date="2016" name="Genome Announc.">
        <title>Draft Genome Sequence of the N2-Fixing Cyanobacterium Nostoc piscinale CENA21, Isolated from the Brazilian Amazon Floodplain.</title>
        <authorList>
            <person name="Leao T."/>
            <person name="Guimaraes P.I."/>
            <person name="de Melo A.G."/>
            <person name="Ramos R.T."/>
            <person name="Leao P.N."/>
            <person name="Silva A."/>
            <person name="Fiore M.F."/>
            <person name="Schneider M.P."/>
        </authorList>
    </citation>
    <scope>NUCLEOTIDE SEQUENCE [LARGE SCALE GENOMIC DNA]</scope>
    <source>
        <strain evidence="2 3">CENA21</strain>
    </source>
</reference>
<dbReference type="KEGG" id="npz:ACX27_27310"/>
<evidence type="ECO:0000313" key="3">
    <source>
        <dbReference type="Proteomes" id="UP000062645"/>
    </source>
</evidence>
<dbReference type="STRING" id="224013.ACX27_27310"/>
<feature type="coiled-coil region" evidence="1">
    <location>
        <begin position="51"/>
        <end position="78"/>
    </location>
</feature>
<dbReference type="PATRIC" id="fig|224013.5.peg.6535"/>
<dbReference type="EMBL" id="CP012036">
    <property type="protein sequence ID" value="ALF55720.1"/>
    <property type="molecule type" value="Genomic_DNA"/>
</dbReference>
<accession>A0A0M4T5V5</accession>
<dbReference type="Proteomes" id="UP000062645">
    <property type="component" value="Chromosome"/>
</dbReference>